<keyword evidence="3" id="KW-0548">Nucleotidyltransferase</keyword>
<dbReference type="EC" id="2.7.7.61" evidence="1"/>
<keyword evidence="6" id="KW-1185">Reference proteome</keyword>
<name>A0A1W1XXP7_9CLOT</name>
<dbReference type="GO" id="GO:0051191">
    <property type="term" value="P:prosthetic group biosynthetic process"/>
    <property type="evidence" value="ECO:0007669"/>
    <property type="project" value="InterPro"/>
</dbReference>
<evidence type="ECO:0000313" key="6">
    <source>
        <dbReference type="Proteomes" id="UP000192468"/>
    </source>
</evidence>
<keyword evidence="2" id="KW-0808">Transferase</keyword>
<sequence length="172" mass="19955">MKEKRTMADSEGKRHVFQEEIIKKYKKTLIAIKVDYPGNNKDNYLTKNIIGCVDNILTDIFKDKVYLKIFRITEEGPIITILLNLDSYEVKKTCIEIEDKHALGGIIDIEVYDLNGKIIDRQSVGYEEKRCIICGESASKCKKLNSHSISEILENMKHIYTEYIGKHFNEVY</sequence>
<dbReference type="GO" id="GO:0050519">
    <property type="term" value="F:holo-citrate lyase synthase activity"/>
    <property type="evidence" value="ECO:0007669"/>
    <property type="project" value="UniProtKB-EC"/>
</dbReference>
<dbReference type="Proteomes" id="UP000192468">
    <property type="component" value="Unassembled WGS sequence"/>
</dbReference>
<organism evidence="5 6">
    <name type="scientific">Clostridium acidisoli DSM 12555</name>
    <dbReference type="NCBI Taxonomy" id="1121291"/>
    <lineage>
        <taxon>Bacteria</taxon>
        <taxon>Bacillati</taxon>
        <taxon>Bacillota</taxon>
        <taxon>Clostridia</taxon>
        <taxon>Eubacteriales</taxon>
        <taxon>Clostridiaceae</taxon>
        <taxon>Clostridium</taxon>
    </lineage>
</organism>
<evidence type="ECO:0000256" key="3">
    <source>
        <dbReference type="ARBA" id="ARBA00022695"/>
    </source>
</evidence>
<dbReference type="NCBIfam" id="TIGR03124">
    <property type="entry name" value="citrate_citX"/>
    <property type="match status" value="1"/>
</dbReference>
<proteinExistence type="predicted"/>
<gene>
    <name evidence="5" type="ORF">SAMN02745134_03633</name>
</gene>
<dbReference type="EMBL" id="FWXH01000028">
    <property type="protein sequence ID" value="SMC28720.1"/>
    <property type="molecule type" value="Genomic_DNA"/>
</dbReference>
<dbReference type="AlphaFoldDB" id="A0A1W1XXP7"/>
<dbReference type="RefSeq" id="WP_084117625.1">
    <property type="nucleotide sequence ID" value="NZ_FWXH01000028.1"/>
</dbReference>
<accession>A0A1W1XXP7</accession>
<evidence type="ECO:0000256" key="2">
    <source>
        <dbReference type="ARBA" id="ARBA00022679"/>
    </source>
</evidence>
<protein>
    <recommendedName>
        <fullName evidence="1">citrate lyase holo-[acyl-carrier protein] synthase</fullName>
        <ecNumber evidence="1">2.7.7.61</ecNumber>
    </recommendedName>
</protein>
<evidence type="ECO:0000313" key="5">
    <source>
        <dbReference type="EMBL" id="SMC28720.1"/>
    </source>
</evidence>
<evidence type="ECO:0000256" key="1">
    <source>
        <dbReference type="ARBA" id="ARBA00012524"/>
    </source>
</evidence>
<dbReference type="InterPro" id="IPR005551">
    <property type="entry name" value="CitX"/>
</dbReference>
<dbReference type="OrthoDB" id="3196716at2"/>
<dbReference type="STRING" id="1121291.SAMN02745134_03633"/>
<reference evidence="5 6" key="1">
    <citation type="submission" date="2017-04" db="EMBL/GenBank/DDBJ databases">
        <authorList>
            <person name="Afonso C.L."/>
            <person name="Miller P.J."/>
            <person name="Scott M.A."/>
            <person name="Spackman E."/>
            <person name="Goraichik I."/>
            <person name="Dimitrov K.M."/>
            <person name="Suarez D.L."/>
            <person name="Swayne D.E."/>
        </authorList>
    </citation>
    <scope>NUCLEOTIDE SEQUENCE [LARGE SCALE GENOMIC DNA]</scope>
    <source>
        <strain evidence="5 6">DSM 12555</strain>
    </source>
</reference>
<comment type="catalytic activity">
    <reaction evidence="4">
        <text>apo-[citrate lyase ACP] + 2'-(5''-triphospho-alpha-D-ribosyl)-3'-dephospho-CoA = holo-[citrate lyase ACP] + diphosphate</text>
        <dbReference type="Rhea" id="RHEA:16333"/>
        <dbReference type="Rhea" id="RHEA-COMP:10157"/>
        <dbReference type="Rhea" id="RHEA-COMP:10158"/>
        <dbReference type="ChEBI" id="CHEBI:29999"/>
        <dbReference type="ChEBI" id="CHEBI:33019"/>
        <dbReference type="ChEBI" id="CHEBI:61378"/>
        <dbReference type="ChEBI" id="CHEBI:82683"/>
        <dbReference type="EC" id="2.7.7.61"/>
    </reaction>
</comment>
<evidence type="ECO:0000256" key="4">
    <source>
        <dbReference type="ARBA" id="ARBA00048574"/>
    </source>
</evidence>
<dbReference type="Pfam" id="PF03802">
    <property type="entry name" value="CitX"/>
    <property type="match status" value="1"/>
</dbReference>